<sequence length="341" mass="35397">MTHRDATGQGSAMDLLERIGSVVLPVGIALYALLYLGVQQMYGIFNISPEQAGIDQATMFGRLVGSLVLLILTGSLVLGALVAVCWLVNRATLGHAARLARAVRARPWAAATLGAVWCGATYWGFLGYLDLDEGAGLASIVLVAAVIGTVSFLVPFRLLRRRPTGRAGMRVVIAAFTGIGLGFALIGQLEADAEALAATGRGSIVLSLAGFQDQWVVAVTPAKGTPLYGGTPLLLLGEHEGTYAFYDCARRETFRRPMGATVLQGIELEPDHEGFTCGEPAPAKNAAAERTPAEDASAGNGSPRTGSAKTGSAERGPMERGPVRTGPGRIATPAPSAGQGD</sequence>
<dbReference type="Proteomes" id="UP000576393">
    <property type="component" value="Unassembled WGS sequence"/>
</dbReference>
<protein>
    <submittedName>
        <fullName evidence="3">GNAT superfamily N-acetyltransferase</fullName>
    </submittedName>
</protein>
<keyword evidence="2" id="KW-0812">Transmembrane</keyword>
<feature type="transmembrane region" description="Helical" evidence="2">
    <location>
        <begin position="21"/>
        <end position="43"/>
    </location>
</feature>
<evidence type="ECO:0000256" key="1">
    <source>
        <dbReference type="SAM" id="MobiDB-lite"/>
    </source>
</evidence>
<organism evidence="3 4">
    <name type="scientific">Streptosporangium sandarakinum</name>
    <dbReference type="NCBI Taxonomy" id="1260955"/>
    <lineage>
        <taxon>Bacteria</taxon>
        <taxon>Bacillati</taxon>
        <taxon>Actinomycetota</taxon>
        <taxon>Actinomycetes</taxon>
        <taxon>Streptosporangiales</taxon>
        <taxon>Streptosporangiaceae</taxon>
        <taxon>Streptosporangium</taxon>
    </lineage>
</organism>
<keyword evidence="3" id="KW-0808">Transferase</keyword>
<evidence type="ECO:0000313" key="3">
    <source>
        <dbReference type="EMBL" id="NYF43049.1"/>
    </source>
</evidence>
<feature type="transmembrane region" description="Helical" evidence="2">
    <location>
        <begin position="108"/>
        <end position="129"/>
    </location>
</feature>
<keyword evidence="4" id="KW-1185">Reference proteome</keyword>
<comment type="caution">
    <text evidence="3">The sequence shown here is derived from an EMBL/GenBank/DDBJ whole genome shotgun (WGS) entry which is preliminary data.</text>
</comment>
<feature type="compositionally biased region" description="Polar residues" evidence="1">
    <location>
        <begin position="299"/>
        <end position="310"/>
    </location>
</feature>
<gene>
    <name evidence="3" type="ORF">HDA43_005250</name>
</gene>
<reference evidence="3 4" key="1">
    <citation type="submission" date="2020-07" db="EMBL/GenBank/DDBJ databases">
        <title>Sequencing the genomes of 1000 actinobacteria strains.</title>
        <authorList>
            <person name="Klenk H.-P."/>
        </authorList>
    </citation>
    <scope>NUCLEOTIDE SEQUENCE [LARGE SCALE GENOMIC DNA]</scope>
    <source>
        <strain evidence="3 4">DSM 45763</strain>
    </source>
</reference>
<dbReference type="RefSeq" id="WP_179826010.1">
    <property type="nucleotide sequence ID" value="NZ_JACCCO010000002.1"/>
</dbReference>
<evidence type="ECO:0000313" key="4">
    <source>
        <dbReference type="Proteomes" id="UP000576393"/>
    </source>
</evidence>
<dbReference type="EMBL" id="JACCCO010000002">
    <property type="protein sequence ID" value="NYF43049.1"/>
    <property type="molecule type" value="Genomic_DNA"/>
</dbReference>
<evidence type="ECO:0000256" key="2">
    <source>
        <dbReference type="SAM" id="Phobius"/>
    </source>
</evidence>
<proteinExistence type="predicted"/>
<name>A0A852V3J0_9ACTN</name>
<keyword evidence="2" id="KW-0472">Membrane</keyword>
<feature type="region of interest" description="Disordered" evidence="1">
    <location>
        <begin position="271"/>
        <end position="341"/>
    </location>
</feature>
<feature type="transmembrane region" description="Helical" evidence="2">
    <location>
        <begin position="63"/>
        <end position="88"/>
    </location>
</feature>
<feature type="transmembrane region" description="Helical" evidence="2">
    <location>
        <begin position="135"/>
        <end position="159"/>
    </location>
</feature>
<dbReference type="GO" id="GO:0016740">
    <property type="term" value="F:transferase activity"/>
    <property type="evidence" value="ECO:0007669"/>
    <property type="project" value="UniProtKB-KW"/>
</dbReference>
<dbReference type="AlphaFoldDB" id="A0A852V3J0"/>
<keyword evidence="2" id="KW-1133">Transmembrane helix</keyword>
<accession>A0A852V3J0</accession>
<feature type="transmembrane region" description="Helical" evidence="2">
    <location>
        <begin position="171"/>
        <end position="189"/>
    </location>
</feature>